<proteinExistence type="predicted"/>
<gene>
    <name evidence="1" type="ORF">VRS74_05795</name>
</gene>
<keyword evidence="2" id="KW-1185">Reference proteome</keyword>
<dbReference type="RefSeq" id="WP_354144304.1">
    <property type="nucleotide sequence ID" value="NZ_JAZDQV010000004.1"/>
</dbReference>
<dbReference type="EMBL" id="JAZDQV010000004">
    <property type="protein sequence ID" value="MEE1877195.1"/>
    <property type="molecule type" value="Genomic_DNA"/>
</dbReference>
<sequence>MTEFSSDEAIERLAARVLDTSLPYAEWSHAAHFAMALWCIRHRADLAEPDGLREVILRLNDAHGTPNTDSSGYHHTITIASLAAARAVHDAHDSGEALPNVLAALLSGPYGKSDWILEYWTRDWLFSVEARRGWVAPDKALLPF</sequence>
<reference evidence="1 2" key="1">
    <citation type="submission" date="2024-01" db="EMBL/GenBank/DDBJ databases">
        <title>The genome sequence of Erythrobacteraceae sp. strain 1XM1-14.</title>
        <authorList>
            <person name="Liu Y."/>
        </authorList>
    </citation>
    <scope>NUCLEOTIDE SEQUENCE [LARGE SCALE GENOMIC DNA]</scope>
    <source>
        <strain evidence="1 2">1XM1-14</strain>
    </source>
</reference>
<evidence type="ECO:0000313" key="2">
    <source>
        <dbReference type="Proteomes" id="UP001343492"/>
    </source>
</evidence>
<accession>A0ABU7GEK3</accession>
<dbReference type="Proteomes" id="UP001343492">
    <property type="component" value="Unassembled WGS sequence"/>
</dbReference>
<organism evidence="1 2">
    <name type="scientific">Altererythrobacter litoralis</name>
    <dbReference type="NCBI Taxonomy" id="3113904"/>
    <lineage>
        <taxon>Bacteria</taxon>
        <taxon>Pseudomonadati</taxon>
        <taxon>Pseudomonadota</taxon>
        <taxon>Alphaproteobacteria</taxon>
        <taxon>Sphingomonadales</taxon>
        <taxon>Erythrobacteraceae</taxon>
        <taxon>Altererythrobacter</taxon>
    </lineage>
</organism>
<protein>
    <submittedName>
        <fullName evidence="1">Uncharacterized protein</fullName>
    </submittedName>
</protein>
<evidence type="ECO:0000313" key="1">
    <source>
        <dbReference type="EMBL" id="MEE1877195.1"/>
    </source>
</evidence>
<comment type="caution">
    <text evidence="1">The sequence shown here is derived from an EMBL/GenBank/DDBJ whole genome shotgun (WGS) entry which is preliminary data.</text>
</comment>
<name>A0ABU7GEK3_9SPHN</name>